<dbReference type="RefSeq" id="XP_064768879.1">
    <property type="nucleotide sequence ID" value="XM_064912417.1"/>
</dbReference>
<sequence length="290" mass="32114">MPALGFGVLLRVGTTMIEAVLARGLVLARGFVVLSSSLASARSRSLFRSISILLVVCQVSRRVVVFVVIARSVETSPSSSAVVGLIRQVGTDSLHDLKVPRIRRLLELAVQTRIRTVETRKLAQPNTKSTRNLVVELLQTSEPLIGRFVFHLEGTEHATNRIEIVLFLKLLSKEAVDIQQSSVRVDSPGTVLRKLALRHASKATHQGRLDLGVFVLREVVLDVRNKLEVEGVKALPLLRLVVALALPRILQGGRDLHRQMVPRFVILRGDGRIVAERLLLTRRDEFPGEP</sequence>
<proteinExistence type="predicted"/>
<dbReference type="EMBL" id="JBBJBU010000004">
    <property type="protein sequence ID" value="KAK7205846.1"/>
    <property type="molecule type" value="Genomic_DNA"/>
</dbReference>
<organism evidence="1 2">
    <name type="scientific">Myxozyma melibiosi</name>
    <dbReference type="NCBI Taxonomy" id="54550"/>
    <lineage>
        <taxon>Eukaryota</taxon>
        <taxon>Fungi</taxon>
        <taxon>Dikarya</taxon>
        <taxon>Ascomycota</taxon>
        <taxon>Saccharomycotina</taxon>
        <taxon>Lipomycetes</taxon>
        <taxon>Lipomycetales</taxon>
        <taxon>Lipomycetaceae</taxon>
        <taxon>Myxozyma</taxon>
    </lineage>
</organism>
<evidence type="ECO:0008006" key="3">
    <source>
        <dbReference type="Google" id="ProtNLM"/>
    </source>
</evidence>
<evidence type="ECO:0000313" key="1">
    <source>
        <dbReference type="EMBL" id="KAK7205846.1"/>
    </source>
</evidence>
<name>A0ABR1F7N7_9ASCO</name>
<comment type="caution">
    <text evidence="1">The sequence shown here is derived from an EMBL/GenBank/DDBJ whole genome shotgun (WGS) entry which is preliminary data.</text>
</comment>
<accession>A0ABR1F7N7</accession>
<reference evidence="1 2" key="1">
    <citation type="submission" date="2024-03" db="EMBL/GenBank/DDBJ databases">
        <title>Genome-scale model development and genomic sequencing of the oleaginous clade Lipomyces.</title>
        <authorList>
            <consortium name="Lawrence Berkeley National Laboratory"/>
            <person name="Czajka J.J."/>
            <person name="Han Y."/>
            <person name="Kim J."/>
            <person name="Mondo S.J."/>
            <person name="Hofstad B.A."/>
            <person name="Robles A."/>
            <person name="Haridas S."/>
            <person name="Riley R."/>
            <person name="LaButti K."/>
            <person name="Pangilinan J."/>
            <person name="Andreopoulos W."/>
            <person name="Lipzen A."/>
            <person name="Yan J."/>
            <person name="Wang M."/>
            <person name="Ng V."/>
            <person name="Grigoriev I.V."/>
            <person name="Spatafora J.W."/>
            <person name="Magnuson J.K."/>
            <person name="Baker S.E."/>
            <person name="Pomraning K.R."/>
        </authorList>
    </citation>
    <scope>NUCLEOTIDE SEQUENCE [LARGE SCALE GENOMIC DNA]</scope>
    <source>
        <strain evidence="1 2">Phaff 52-87</strain>
    </source>
</reference>
<dbReference type="Proteomes" id="UP001498771">
    <property type="component" value="Unassembled WGS sequence"/>
</dbReference>
<keyword evidence="2" id="KW-1185">Reference proteome</keyword>
<dbReference type="GeneID" id="90037929"/>
<protein>
    <recommendedName>
        <fullName evidence="3">Secreted protein</fullName>
    </recommendedName>
</protein>
<evidence type="ECO:0000313" key="2">
    <source>
        <dbReference type="Proteomes" id="UP001498771"/>
    </source>
</evidence>
<gene>
    <name evidence="1" type="ORF">BZA70DRAFT_277209</name>
</gene>